<dbReference type="NCBIfam" id="TIGR01036">
    <property type="entry name" value="pyrD_sub2"/>
    <property type="match status" value="1"/>
</dbReference>
<dbReference type="Gene3D" id="3.20.20.70">
    <property type="entry name" value="Aldolase class I"/>
    <property type="match status" value="1"/>
</dbReference>
<evidence type="ECO:0000256" key="4">
    <source>
        <dbReference type="ARBA" id="ARBA00005359"/>
    </source>
</evidence>
<reference evidence="13" key="1">
    <citation type="submission" date="2021-03" db="EMBL/GenBank/DDBJ databases">
        <title>Acanthopleuribacteraceae sp. M133.</title>
        <authorList>
            <person name="Wang G."/>
        </authorList>
    </citation>
    <scope>NUCLEOTIDE SEQUENCE</scope>
    <source>
        <strain evidence="13">M133</strain>
    </source>
</reference>
<dbReference type="Pfam" id="PF01180">
    <property type="entry name" value="DHO_dh"/>
    <property type="match status" value="1"/>
</dbReference>
<evidence type="ECO:0000256" key="10">
    <source>
        <dbReference type="ARBA" id="ARBA00048639"/>
    </source>
</evidence>
<proteinExistence type="inferred from homology"/>
<feature type="binding site" evidence="11">
    <location>
        <position position="177"/>
    </location>
    <ligand>
        <name>FMN</name>
        <dbReference type="ChEBI" id="CHEBI:58210"/>
    </ligand>
</feature>
<feature type="binding site" evidence="11">
    <location>
        <position position="182"/>
    </location>
    <ligand>
        <name>substrate</name>
    </ligand>
</feature>
<comment type="pathway">
    <text evidence="3 11">Pyrimidine metabolism; UMP biosynthesis via de novo pathway; orotate from (S)-dihydroorotate (quinone route): step 1/1.</text>
</comment>
<dbReference type="NCBIfam" id="NF003652">
    <property type="entry name" value="PRK05286.2-5"/>
    <property type="match status" value="1"/>
</dbReference>
<organism evidence="13 14">
    <name type="scientific">Sulfidibacter corallicola</name>
    <dbReference type="NCBI Taxonomy" id="2818388"/>
    <lineage>
        <taxon>Bacteria</taxon>
        <taxon>Pseudomonadati</taxon>
        <taxon>Acidobacteriota</taxon>
        <taxon>Holophagae</taxon>
        <taxon>Acanthopleuribacterales</taxon>
        <taxon>Acanthopleuribacteraceae</taxon>
        <taxon>Sulfidibacter</taxon>
    </lineage>
</organism>
<dbReference type="InterPro" id="IPR001295">
    <property type="entry name" value="Dihydroorotate_DH_CS"/>
</dbReference>
<keyword evidence="14" id="KW-1185">Reference proteome</keyword>
<feature type="binding site" evidence="11">
    <location>
        <begin position="116"/>
        <end position="120"/>
    </location>
    <ligand>
        <name>substrate</name>
    </ligand>
</feature>
<dbReference type="GO" id="GO:0005886">
    <property type="term" value="C:plasma membrane"/>
    <property type="evidence" value="ECO:0007669"/>
    <property type="project" value="UniProtKB-SubCell"/>
</dbReference>
<feature type="binding site" evidence="11">
    <location>
        <position position="177"/>
    </location>
    <ligand>
        <name>substrate</name>
    </ligand>
</feature>
<keyword evidence="6 11" id="KW-0288">FMN</keyword>
<dbReference type="PROSITE" id="PS00912">
    <property type="entry name" value="DHODEHASE_2"/>
    <property type="match status" value="1"/>
</dbReference>
<feature type="binding site" evidence="11">
    <location>
        <position position="91"/>
    </location>
    <ligand>
        <name>FMN</name>
        <dbReference type="ChEBI" id="CHEBI:58210"/>
    </ligand>
</feature>
<comment type="subunit">
    <text evidence="11">Monomer.</text>
</comment>
<dbReference type="HAMAP" id="MF_00225">
    <property type="entry name" value="DHO_dh_type2"/>
    <property type="match status" value="1"/>
</dbReference>
<accession>A0A8A4TFZ5</accession>
<dbReference type="InterPro" id="IPR050074">
    <property type="entry name" value="DHO_dehydrogenase"/>
</dbReference>
<comment type="catalytic activity">
    <reaction evidence="10 11">
        <text>(S)-dihydroorotate + a quinone = orotate + a quinol</text>
        <dbReference type="Rhea" id="RHEA:30187"/>
        <dbReference type="ChEBI" id="CHEBI:24646"/>
        <dbReference type="ChEBI" id="CHEBI:30839"/>
        <dbReference type="ChEBI" id="CHEBI:30864"/>
        <dbReference type="ChEBI" id="CHEBI:132124"/>
        <dbReference type="EC" id="1.3.5.2"/>
    </reaction>
</comment>
<evidence type="ECO:0000256" key="8">
    <source>
        <dbReference type="ARBA" id="ARBA00023002"/>
    </source>
</evidence>
<dbReference type="Proteomes" id="UP000663929">
    <property type="component" value="Chromosome"/>
</dbReference>
<feature type="binding site" evidence="11">
    <location>
        <position position="299"/>
    </location>
    <ligand>
        <name>FMN</name>
        <dbReference type="ChEBI" id="CHEBI:58210"/>
    </ligand>
</feature>
<evidence type="ECO:0000313" key="13">
    <source>
        <dbReference type="EMBL" id="QTD48112.1"/>
    </source>
</evidence>
<evidence type="ECO:0000256" key="2">
    <source>
        <dbReference type="ARBA" id="ARBA00004370"/>
    </source>
</evidence>
<keyword evidence="7 11" id="KW-0665">Pyrimidine biosynthesis</keyword>
<feature type="binding site" evidence="11">
    <location>
        <begin position="245"/>
        <end position="246"/>
    </location>
    <ligand>
        <name>substrate</name>
    </ligand>
</feature>
<feature type="binding site" evidence="11">
    <location>
        <position position="270"/>
    </location>
    <ligand>
        <name>FMN</name>
        <dbReference type="ChEBI" id="CHEBI:58210"/>
    </ligand>
</feature>
<evidence type="ECO:0000256" key="6">
    <source>
        <dbReference type="ARBA" id="ARBA00022643"/>
    </source>
</evidence>
<dbReference type="EMBL" id="CP071793">
    <property type="protein sequence ID" value="QTD48112.1"/>
    <property type="molecule type" value="Genomic_DNA"/>
</dbReference>
<keyword evidence="9 11" id="KW-0472">Membrane</keyword>
<feature type="binding site" evidence="11">
    <location>
        <position position="144"/>
    </location>
    <ligand>
        <name>FMN</name>
        <dbReference type="ChEBI" id="CHEBI:58210"/>
    </ligand>
</feature>
<dbReference type="InterPro" id="IPR005719">
    <property type="entry name" value="Dihydroorotate_DH_2"/>
</dbReference>
<evidence type="ECO:0000256" key="1">
    <source>
        <dbReference type="ARBA" id="ARBA00003125"/>
    </source>
</evidence>
<protein>
    <recommendedName>
        <fullName evidence="11">Dihydroorotate dehydrogenase (quinone)</fullName>
        <ecNumber evidence="11">1.3.5.2</ecNumber>
    </recommendedName>
    <alternativeName>
        <fullName evidence="11">DHOdehase</fullName>
        <shortName evidence="11">DHOD</shortName>
        <shortName evidence="11">DHODase</shortName>
    </alternativeName>
    <alternativeName>
        <fullName evidence="11">Dihydroorotate oxidase</fullName>
    </alternativeName>
</protein>
<dbReference type="GO" id="GO:0005737">
    <property type="term" value="C:cytoplasm"/>
    <property type="evidence" value="ECO:0007669"/>
    <property type="project" value="InterPro"/>
</dbReference>
<name>A0A8A4TFZ5_SULCO</name>
<evidence type="ECO:0000256" key="7">
    <source>
        <dbReference type="ARBA" id="ARBA00022975"/>
    </source>
</evidence>
<feature type="binding site" evidence="11">
    <location>
        <position position="216"/>
    </location>
    <ligand>
        <name>FMN</name>
        <dbReference type="ChEBI" id="CHEBI:58210"/>
    </ligand>
</feature>
<dbReference type="EC" id="1.3.5.2" evidence="11"/>
<comment type="function">
    <text evidence="1 11">Catalyzes the conversion of dihydroorotate to orotate with quinone as electron acceptor.</text>
</comment>
<dbReference type="UniPathway" id="UPA00070">
    <property type="reaction ID" value="UER00946"/>
</dbReference>
<feature type="binding site" evidence="11">
    <location>
        <position position="244"/>
    </location>
    <ligand>
        <name>FMN</name>
        <dbReference type="ChEBI" id="CHEBI:58210"/>
    </ligand>
</feature>
<keyword evidence="5 11" id="KW-0285">Flavoprotein</keyword>
<evidence type="ECO:0000313" key="14">
    <source>
        <dbReference type="Proteomes" id="UP000663929"/>
    </source>
</evidence>
<comment type="subcellular location">
    <subcellularLocation>
        <location evidence="11">Cell membrane</location>
        <topology evidence="11">Peripheral membrane protein</topology>
    </subcellularLocation>
    <subcellularLocation>
        <location evidence="2">Membrane</location>
    </subcellularLocation>
</comment>
<evidence type="ECO:0000259" key="12">
    <source>
        <dbReference type="Pfam" id="PF01180"/>
    </source>
</evidence>
<dbReference type="SUPFAM" id="SSF51395">
    <property type="entry name" value="FMN-linked oxidoreductases"/>
    <property type="match status" value="1"/>
</dbReference>
<dbReference type="CDD" id="cd04738">
    <property type="entry name" value="DHOD_2_like"/>
    <property type="match status" value="1"/>
</dbReference>
<dbReference type="GO" id="GO:0044205">
    <property type="term" value="P:'de novo' UMP biosynthetic process"/>
    <property type="evidence" value="ECO:0007669"/>
    <property type="project" value="UniProtKB-UniRule"/>
</dbReference>
<dbReference type="PANTHER" id="PTHR48109:SF4">
    <property type="entry name" value="DIHYDROOROTATE DEHYDROGENASE (QUINONE), MITOCHONDRIAL"/>
    <property type="match status" value="1"/>
</dbReference>
<dbReference type="NCBIfam" id="NF003645">
    <property type="entry name" value="PRK05286.1-2"/>
    <property type="match status" value="1"/>
</dbReference>
<dbReference type="GO" id="GO:0006207">
    <property type="term" value="P:'de novo' pyrimidine nucleobase biosynthetic process"/>
    <property type="evidence" value="ECO:0007669"/>
    <property type="project" value="UniProtKB-UniRule"/>
</dbReference>
<dbReference type="RefSeq" id="WP_237377773.1">
    <property type="nucleotide sequence ID" value="NZ_CP071793.1"/>
</dbReference>
<feature type="binding site" evidence="11">
    <location>
        <position position="71"/>
    </location>
    <ligand>
        <name>substrate</name>
    </ligand>
</feature>
<comment type="cofactor">
    <cofactor evidence="11">
        <name>FMN</name>
        <dbReference type="ChEBI" id="CHEBI:58210"/>
    </cofactor>
    <text evidence="11">Binds 1 FMN per subunit.</text>
</comment>
<sequence>MLYEAVLKRFFFCLAPETAHDLAVTAVSSFLGAATLPLQLPRARYDAARMRTEMCGIPIENPVGLAAGFDKNAQMFSRLDRLGFGYAEIGTVTAKAQAGNPKPRLFRLPEDRALINRMGFNNHGADVIAERLASKPSSIPIGGNIGKSKVTPLEQAVEDYTYTFKLLKPLVDYFVVNVSSPNTPGLRQLQEREPLKALLGALMELNREPRLPLLLKIAPDLNESQLEDIVDVVEATGVDGVIATNTTIERGGLKTPESRVSSMGAGGLSGRPLRERATEVVRFLRERLPSRVSLIGVGGISSGADAYEKIRAGAACVQIYTSFIYRGPGTVIYILNELDELLRRDGFATVGEAVGADLR</sequence>
<comment type="similarity">
    <text evidence="4 11">Belongs to the dihydroorotate dehydrogenase family. Type 2 subfamily.</text>
</comment>
<feature type="binding site" evidence="11">
    <location>
        <begin position="67"/>
        <end position="71"/>
    </location>
    <ligand>
        <name>FMN</name>
        <dbReference type="ChEBI" id="CHEBI:58210"/>
    </ligand>
</feature>
<feature type="active site" description="Nucleophile" evidence="11">
    <location>
        <position position="180"/>
    </location>
</feature>
<dbReference type="GO" id="GO:0106430">
    <property type="term" value="F:dihydroorotate dehydrogenase (quinone) activity"/>
    <property type="evidence" value="ECO:0007669"/>
    <property type="project" value="UniProtKB-EC"/>
</dbReference>
<keyword evidence="8 11" id="KW-0560">Oxidoreductase</keyword>
<dbReference type="PANTHER" id="PTHR48109">
    <property type="entry name" value="DIHYDROOROTATE DEHYDROGENASE (QUINONE), MITOCHONDRIAL-RELATED"/>
    <property type="match status" value="1"/>
</dbReference>
<feature type="domain" description="Dihydroorotate dehydrogenase catalytic" evidence="12">
    <location>
        <begin position="51"/>
        <end position="342"/>
    </location>
</feature>
<dbReference type="InterPro" id="IPR013785">
    <property type="entry name" value="Aldolase_TIM"/>
</dbReference>
<dbReference type="KEGG" id="scor:J3U87_21210"/>
<keyword evidence="11" id="KW-1003">Cell membrane</keyword>
<evidence type="ECO:0000256" key="5">
    <source>
        <dbReference type="ARBA" id="ARBA00022630"/>
    </source>
</evidence>
<gene>
    <name evidence="11" type="primary">pyrD</name>
    <name evidence="13" type="ORF">J3U87_21210</name>
</gene>
<dbReference type="AlphaFoldDB" id="A0A8A4TFZ5"/>
<evidence type="ECO:0000256" key="11">
    <source>
        <dbReference type="HAMAP-Rule" id="MF_00225"/>
    </source>
</evidence>
<evidence type="ECO:0000256" key="9">
    <source>
        <dbReference type="ARBA" id="ARBA00023136"/>
    </source>
</evidence>
<evidence type="ECO:0000256" key="3">
    <source>
        <dbReference type="ARBA" id="ARBA00005161"/>
    </source>
</evidence>
<dbReference type="PROSITE" id="PS00911">
    <property type="entry name" value="DHODEHASE_1"/>
    <property type="match status" value="1"/>
</dbReference>
<dbReference type="InterPro" id="IPR005720">
    <property type="entry name" value="Dihydroorotate_DH_cat"/>
</dbReference>
<feature type="binding site" evidence="11">
    <location>
        <begin position="320"/>
        <end position="321"/>
    </location>
    <ligand>
        <name>FMN</name>
        <dbReference type="ChEBI" id="CHEBI:58210"/>
    </ligand>
</feature>